<dbReference type="CDD" id="cd06338">
    <property type="entry name" value="PBP1_ABC_ligand_binding-like"/>
    <property type="match status" value="1"/>
</dbReference>
<dbReference type="EMBL" id="JAKREW010000070">
    <property type="protein sequence ID" value="MCG7509087.1"/>
    <property type="molecule type" value="Genomic_DNA"/>
</dbReference>
<feature type="signal peptide" evidence="4">
    <location>
        <begin position="1"/>
        <end position="26"/>
    </location>
</feature>
<feature type="chain" id="PRO_5045915701" evidence="4">
    <location>
        <begin position="27"/>
        <end position="396"/>
    </location>
</feature>
<evidence type="ECO:0000256" key="1">
    <source>
        <dbReference type="ARBA" id="ARBA00010062"/>
    </source>
</evidence>
<dbReference type="Pfam" id="PF13458">
    <property type="entry name" value="Peripla_BP_6"/>
    <property type="match status" value="1"/>
</dbReference>
<accession>A0ABS9QNU8</accession>
<dbReference type="InterPro" id="IPR006311">
    <property type="entry name" value="TAT_signal"/>
</dbReference>
<organism evidence="6 7">
    <name type="scientific">Mesorhizobium retamae</name>
    <dbReference type="NCBI Taxonomy" id="2912854"/>
    <lineage>
        <taxon>Bacteria</taxon>
        <taxon>Pseudomonadati</taxon>
        <taxon>Pseudomonadota</taxon>
        <taxon>Alphaproteobacteria</taxon>
        <taxon>Hyphomicrobiales</taxon>
        <taxon>Phyllobacteriaceae</taxon>
        <taxon>Mesorhizobium</taxon>
    </lineage>
</organism>
<dbReference type="RefSeq" id="WP_239370584.1">
    <property type="nucleotide sequence ID" value="NZ_JAKREW010000070.1"/>
</dbReference>
<evidence type="ECO:0000313" key="7">
    <source>
        <dbReference type="Proteomes" id="UP001201701"/>
    </source>
</evidence>
<dbReference type="Proteomes" id="UP001201701">
    <property type="component" value="Unassembled WGS sequence"/>
</dbReference>
<keyword evidence="3" id="KW-0029">Amino-acid transport</keyword>
<dbReference type="InterPro" id="IPR051010">
    <property type="entry name" value="BCAA_transport"/>
</dbReference>
<dbReference type="InterPro" id="IPR028082">
    <property type="entry name" value="Peripla_BP_I"/>
</dbReference>
<evidence type="ECO:0000259" key="5">
    <source>
        <dbReference type="Pfam" id="PF13458"/>
    </source>
</evidence>
<comment type="similarity">
    <text evidence="1">Belongs to the leucine-binding protein family.</text>
</comment>
<proteinExistence type="inferred from homology"/>
<dbReference type="Gene3D" id="3.40.50.2300">
    <property type="match status" value="2"/>
</dbReference>
<dbReference type="InterPro" id="IPR028081">
    <property type="entry name" value="Leu-bd"/>
</dbReference>
<gene>
    <name evidence="6" type="ORF">L4923_29040</name>
</gene>
<dbReference type="PANTHER" id="PTHR30483">
    <property type="entry name" value="LEUCINE-SPECIFIC-BINDING PROTEIN"/>
    <property type="match status" value="1"/>
</dbReference>
<dbReference type="PANTHER" id="PTHR30483:SF6">
    <property type="entry name" value="PERIPLASMIC BINDING PROTEIN OF ABC TRANSPORTER FOR NATURAL AMINO ACIDS"/>
    <property type="match status" value="1"/>
</dbReference>
<evidence type="ECO:0000256" key="2">
    <source>
        <dbReference type="ARBA" id="ARBA00022729"/>
    </source>
</evidence>
<sequence length="396" mass="43020">MTFTISRRTFLAAAALAPVTTRLAMAADGPLRIGYSMCLTGLFAQAAPSQVNAYELWKDQVNAAGGLDIGGGQRRPVEFVSYDDQSNPANAVRIYEKLITQDKVDLLAAPWSTPIHLAIAPVLAKHKFPMVGNTAASVKLREVKPGYIWFPTAVIPDKVGEELAAFMAKQNVKTAAVFANVLPLAQEIKTTLLPALEKNGIKLVANEDFPPDIKDMTTLISGANQSSPDAFIVLSYPSDTFLFATQAKQLNVKAPFVLSLIGPTIQAYQQAFGTGANNIVTVGHWSPNQSKWPKAKPFFDAYLAKYKEAPDALDSVLSFMSLEILQQAVATAGLDKEKLRETIASATFDTINGPVKFDGVQNTTTPTSFLQIQDGSLELVWPEQIKTKDFRPKTGW</sequence>
<evidence type="ECO:0000256" key="3">
    <source>
        <dbReference type="ARBA" id="ARBA00022970"/>
    </source>
</evidence>
<keyword evidence="3" id="KW-0813">Transport</keyword>
<name>A0ABS9QNU8_9HYPH</name>
<feature type="domain" description="Leucine-binding protein" evidence="5">
    <location>
        <begin position="30"/>
        <end position="372"/>
    </location>
</feature>
<keyword evidence="7" id="KW-1185">Reference proteome</keyword>
<evidence type="ECO:0000256" key="4">
    <source>
        <dbReference type="SAM" id="SignalP"/>
    </source>
</evidence>
<evidence type="ECO:0000313" key="6">
    <source>
        <dbReference type="EMBL" id="MCG7509087.1"/>
    </source>
</evidence>
<protein>
    <submittedName>
        <fullName evidence="6">Amino acid ABC transporter substrate-binding protein</fullName>
    </submittedName>
</protein>
<reference evidence="6 7" key="1">
    <citation type="submission" date="2022-02" db="EMBL/GenBank/DDBJ databases">
        <title>Draft genome sequence of Mezorhizobium retamae strain IRAMC:0171 isolated from Retama raetam nodules.</title>
        <authorList>
            <person name="Bengaied R."/>
            <person name="Sbissi I."/>
            <person name="Huber K."/>
            <person name="Ghodbane F."/>
            <person name="Nouioui I."/>
            <person name="Tarhouni M."/>
            <person name="Gtari M."/>
        </authorList>
    </citation>
    <scope>NUCLEOTIDE SEQUENCE [LARGE SCALE GENOMIC DNA]</scope>
    <source>
        <strain evidence="6 7">IRAMC:0171</strain>
    </source>
</reference>
<keyword evidence="2 4" id="KW-0732">Signal</keyword>
<dbReference type="PROSITE" id="PS51318">
    <property type="entry name" value="TAT"/>
    <property type="match status" value="1"/>
</dbReference>
<dbReference type="SUPFAM" id="SSF53822">
    <property type="entry name" value="Periplasmic binding protein-like I"/>
    <property type="match status" value="1"/>
</dbReference>
<comment type="caution">
    <text evidence="6">The sequence shown here is derived from an EMBL/GenBank/DDBJ whole genome shotgun (WGS) entry which is preliminary data.</text>
</comment>